<dbReference type="Proteomes" id="UP000663866">
    <property type="component" value="Unassembled WGS sequence"/>
</dbReference>
<evidence type="ECO:0000313" key="13">
    <source>
        <dbReference type="EMBL" id="CAF2211231.1"/>
    </source>
</evidence>
<evidence type="ECO:0000313" key="21">
    <source>
        <dbReference type="Proteomes" id="UP000663866"/>
    </source>
</evidence>
<gene>
    <name evidence="18" type="ORF">BYL167_LOCUS31701</name>
    <name evidence="10" type="ORF">CJN711_LOCUS1708</name>
    <name evidence="19" type="ORF">GIL414_LOCUS46303</name>
    <name evidence="11" type="ORF">KQP761_LOCUS27299</name>
    <name evidence="13" type="ORF">MBJ925_LOCUS35891</name>
    <name evidence="16" type="ORF">OVN521_LOCUS33453</name>
    <name evidence="17" type="ORF">SMN809_LOCUS29489</name>
    <name evidence="15" type="ORF">UXM345_LOCUS33318</name>
    <name evidence="14" type="ORF">WKI299_LOCUS36434</name>
    <name evidence="12" type="ORF">XDN619_LOCUS19693</name>
</gene>
<name>A0A814G268_9BILA</name>
<evidence type="ECO:0000256" key="6">
    <source>
        <dbReference type="ARBA" id="ARBA00023170"/>
    </source>
</evidence>
<proteinExistence type="predicted"/>
<comment type="caution">
    <text evidence="10">The sequence shown here is derived from an EMBL/GenBank/DDBJ whole genome shotgun (WGS) entry which is preliminary data.</text>
</comment>
<dbReference type="Proteomes" id="UP000663842">
    <property type="component" value="Unassembled WGS sequence"/>
</dbReference>
<feature type="domain" description="G-protein coupled receptors family 1 profile" evidence="9">
    <location>
        <begin position="26"/>
        <end position="276"/>
    </location>
</feature>
<evidence type="ECO:0000313" key="16">
    <source>
        <dbReference type="EMBL" id="CAF4370596.1"/>
    </source>
</evidence>
<dbReference type="Proteomes" id="UP000681720">
    <property type="component" value="Unassembled WGS sequence"/>
</dbReference>
<dbReference type="InterPro" id="IPR000276">
    <property type="entry name" value="GPCR_Rhodpsn"/>
</dbReference>
<dbReference type="Proteomes" id="UP000663887">
    <property type="component" value="Unassembled WGS sequence"/>
</dbReference>
<feature type="transmembrane region" description="Helical" evidence="8">
    <location>
        <begin position="222"/>
        <end position="240"/>
    </location>
</feature>
<sequence>MTDLLTKILEVNVYLQPVLFFLSIITNTINVRVLCSHDLRLSACTHYFLANAIFSIIYTCLICPTQFLLGFHIDWSTSLVGCKTRAYVILLAPFLARTMLTLASFDRYCSSSQSHRFHVISAIQSARLIIVITTIISIIYMLPLVAIYHREETSGACLQYSNLLINMYIFSQILLYYILAPILMILFGLLTISNVRQLAARIGPRVSIVRHRRTEGQLTRMLLLQIGIHLILTIPFGVIYSMNSFKPSTQTSNILVVRHILVMWQQCDYFVSFFLYLLSGSTYRKHLARILKLDTHQNHRIDRSIIQQAGTIQ</sequence>
<dbReference type="Proteomes" id="UP000676336">
    <property type="component" value="Unassembled WGS sequence"/>
</dbReference>
<keyword evidence="4" id="KW-0297">G-protein coupled receptor</keyword>
<accession>A0A814G268</accession>
<keyword evidence="5 8" id="KW-0472">Membrane</keyword>
<dbReference type="EMBL" id="CAJNOV010000112">
    <property type="protein sequence ID" value="CAF0988096.1"/>
    <property type="molecule type" value="Genomic_DNA"/>
</dbReference>
<evidence type="ECO:0000313" key="15">
    <source>
        <dbReference type="EMBL" id="CAF4299257.1"/>
    </source>
</evidence>
<dbReference type="EMBL" id="CAJNRG010008655">
    <property type="protein sequence ID" value="CAF2105723.1"/>
    <property type="molecule type" value="Genomic_DNA"/>
</dbReference>
<feature type="transmembrane region" description="Helical" evidence="8">
    <location>
        <begin position="85"/>
        <end position="105"/>
    </location>
</feature>
<dbReference type="Proteomes" id="UP000663855">
    <property type="component" value="Unassembled WGS sequence"/>
</dbReference>
<feature type="transmembrane region" description="Helical" evidence="8">
    <location>
        <begin position="47"/>
        <end position="73"/>
    </location>
</feature>
<dbReference type="EMBL" id="CAJNRF010017779">
    <property type="protein sequence ID" value="CAF2239404.1"/>
    <property type="molecule type" value="Genomic_DNA"/>
</dbReference>
<organism evidence="10 20">
    <name type="scientific">Rotaria magnacalcarata</name>
    <dbReference type="NCBI Taxonomy" id="392030"/>
    <lineage>
        <taxon>Eukaryota</taxon>
        <taxon>Metazoa</taxon>
        <taxon>Spiralia</taxon>
        <taxon>Gnathifera</taxon>
        <taxon>Rotifera</taxon>
        <taxon>Eurotatoria</taxon>
        <taxon>Bdelloidea</taxon>
        <taxon>Philodinida</taxon>
        <taxon>Philodinidae</taxon>
        <taxon>Rotaria</taxon>
    </lineage>
</organism>
<keyword evidence="21" id="KW-1185">Reference proteome</keyword>
<dbReference type="EMBL" id="CAJOBG010035487">
    <property type="protein sequence ID" value="CAF4370596.1"/>
    <property type="molecule type" value="Genomic_DNA"/>
</dbReference>
<dbReference type="Proteomes" id="UP000663824">
    <property type="component" value="Unassembled WGS sequence"/>
</dbReference>
<feature type="transmembrane region" description="Helical" evidence="8">
    <location>
        <begin position="260"/>
        <end position="279"/>
    </location>
</feature>
<dbReference type="AlphaFoldDB" id="A0A814G268"/>
<dbReference type="Proteomes" id="UP000663856">
    <property type="component" value="Unassembled WGS sequence"/>
</dbReference>
<dbReference type="EMBL" id="CAJNRE010019816">
    <property type="protein sequence ID" value="CAF2211231.1"/>
    <property type="molecule type" value="Genomic_DNA"/>
</dbReference>
<evidence type="ECO:0000256" key="4">
    <source>
        <dbReference type="ARBA" id="ARBA00023040"/>
    </source>
</evidence>
<dbReference type="OrthoDB" id="10027150at2759"/>
<reference evidence="10" key="1">
    <citation type="submission" date="2021-02" db="EMBL/GenBank/DDBJ databases">
        <authorList>
            <person name="Nowell W R."/>
        </authorList>
    </citation>
    <scope>NUCLEOTIDE SEQUENCE</scope>
</reference>
<keyword evidence="7" id="KW-0807">Transducer</keyword>
<dbReference type="Gene3D" id="1.20.1070.10">
    <property type="entry name" value="Rhodopsin 7-helix transmembrane proteins"/>
    <property type="match status" value="1"/>
</dbReference>
<comment type="subcellular location">
    <subcellularLocation>
        <location evidence="1">Membrane</location>
        <topology evidence="1">Multi-pass membrane protein</topology>
    </subcellularLocation>
</comment>
<evidence type="ECO:0000313" key="20">
    <source>
        <dbReference type="Proteomes" id="UP000663855"/>
    </source>
</evidence>
<dbReference type="Pfam" id="PF00001">
    <property type="entry name" value="7tm_1"/>
    <property type="match status" value="1"/>
</dbReference>
<evidence type="ECO:0000256" key="3">
    <source>
        <dbReference type="ARBA" id="ARBA00022989"/>
    </source>
</evidence>
<evidence type="ECO:0000313" key="14">
    <source>
        <dbReference type="EMBL" id="CAF2239404.1"/>
    </source>
</evidence>
<evidence type="ECO:0000256" key="2">
    <source>
        <dbReference type="ARBA" id="ARBA00022692"/>
    </source>
</evidence>
<feature type="transmembrane region" description="Helical" evidence="8">
    <location>
        <begin position="14"/>
        <end position="35"/>
    </location>
</feature>
<keyword evidence="2 8" id="KW-0812">Transmembrane</keyword>
<evidence type="ECO:0000256" key="5">
    <source>
        <dbReference type="ARBA" id="ARBA00023136"/>
    </source>
</evidence>
<evidence type="ECO:0000259" key="9">
    <source>
        <dbReference type="PROSITE" id="PS50262"/>
    </source>
</evidence>
<dbReference type="Proteomes" id="UP000663834">
    <property type="component" value="Unassembled WGS sequence"/>
</dbReference>
<evidence type="ECO:0000256" key="8">
    <source>
        <dbReference type="SAM" id="Phobius"/>
    </source>
</evidence>
<dbReference type="Proteomes" id="UP000681967">
    <property type="component" value="Unassembled WGS sequence"/>
</dbReference>
<keyword evidence="6" id="KW-0675">Receptor</keyword>
<evidence type="ECO:0000313" key="12">
    <source>
        <dbReference type="EMBL" id="CAF2105723.1"/>
    </source>
</evidence>
<dbReference type="PANTHER" id="PTHR24243:SF233">
    <property type="entry name" value="THYROTROPIN-RELEASING HORMONE RECEPTOR"/>
    <property type="match status" value="1"/>
</dbReference>
<dbReference type="GO" id="GO:0004930">
    <property type="term" value="F:G protein-coupled receptor activity"/>
    <property type="evidence" value="ECO:0007669"/>
    <property type="project" value="UniProtKB-KW"/>
</dbReference>
<evidence type="ECO:0000313" key="11">
    <source>
        <dbReference type="EMBL" id="CAF1637058.1"/>
    </source>
</evidence>
<dbReference type="EMBL" id="CAJNOW010014940">
    <property type="protein sequence ID" value="CAF1637058.1"/>
    <property type="molecule type" value="Genomic_DNA"/>
</dbReference>
<evidence type="ECO:0000256" key="7">
    <source>
        <dbReference type="ARBA" id="ARBA00023224"/>
    </source>
</evidence>
<feature type="transmembrane region" description="Helical" evidence="8">
    <location>
        <begin position="168"/>
        <end position="192"/>
    </location>
</feature>
<dbReference type="EMBL" id="CAJOBI010052581">
    <property type="protein sequence ID" value="CAF4379149.1"/>
    <property type="molecule type" value="Genomic_DNA"/>
</dbReference>
<evidence type="ECO:0000313" key="10">
    <source>
        <dbReference type="EMBL" id="CAF0988096.1"/>
    </source>
</evidence>
<evidence type="ECO:0000313" key="18">
    <source>
        <dbReference type="EMBL" id="CAF4404537.1"/>
    </source>
</evidence>
<keyword evidence="3 8" id="KW-1133">Transmembrane helix</keyword>
<dbReference type="SUPFAM" id="SSF81321">
    <property type="entry name" value="Family A G protein-coupled receptor-like"/>
    <property type="match status" value="1"/>
</dbReference>
<dbReference type="EMBL" id="CAJOBJ010145025">
    <property type="protein sequence ID" value="CAF4780116.1"/>
    <property type="molecule type" value="Genomic_DNA"/>
</dbReference>
<evidence type="ECO:0000313" key="17">
    <source>
        <dbReference type="EMBL" id="CAF4379149.1"/>
    </source>
</evidence>
<dbReference type="EMBL" id="CAJOBF010010957">
    <property type="protein sequence ID" value="CAF4299257.1"/>
    <property type="molecule type" value="Genomic_DNA"/>
</dbReference>
<evidence type="ECO:0000256" key="1">
    <source>
        <dbReference type="ARBA" id="ARBA00004141"/>
    </source>
</evidence>
<protein>
    <recommendedName>
        <fullName evidence="9">G-protein coupled receptors family 1 profile domain-containing protein</fullName>
    </recommendedName>
</protein>
<dbReference type="PROSITE" id="PS50262">
    <property type="entry name" value="G_PROTEIN_RECEP_F1_2"/>
    <property type="match status" value="1"/>
</dbReference>
<dbReference type="GO" id="GO:0005886">
    <property type="term" value="C:plasma membrane"/>
    <property type="evidence" value="ECO:0007669"/>
    <property type="project" value="TreeGrafter"/>
</dbReference>
<dbReference type="PANTHER" id="PTHR24243">
    <property type="entry name" value="G-PROTEIN COUPLED RECEPTOR"/>
    <property type="match status" value="1"/>
</dbReference>
<dbReference type="InterPro" id="IPR017452">
    <property type="entry name" value="GPCR_Rhodpsn_7TM"/>
</dbReference>
<dbReference type="EMBL" id="CAJOBH010056530">
    <property type="protein sequence ID" value="CAF4404537.1"/>
    <property type="molecule type" value="Genomic_DNA"/>
</dbReference>
<evidence type="ECO:0000313" key="19">
    <source>
        <dbReference type="EMBL" id="CAF4780116.1"/>
    </source>
</evidence>
<feature type="transmembrane region" description="Helical" evidence="8">
    <location>
        <begin position="126"/>
        <end position="148"/>
    </location>
</feature>